<gene>
    <name evidence="1" type="ORF">DXX94_03445</name>
</gene>
<protein>
    <submittedName>
        <fullName evidence="1">GrpB family protein</fullName>
    </submittedName>
</protein>
<keyword evidence="2" id="KW-1185">Reference proteome</keyword>
<comment type="caution">
    <text evidence="1">The sequence shown here is derived from an EMBL/GenBank/DDBJ whole genome shotgun (WGS) entry which is preliminary data.</text>
</comment>
<proteinExistence type="predicted"/>
<evidence type="ECO:0000313" key="2">
    <source>
        <dbReference type="Proteomes" id="UP000256899"/>
    </source>
</evidence>
<dbReference type="PANTHER" id="PTHR34822">
    <property type="entry name" value="GRPB DOMAIN PROTEIN (AFU_ORTHOLOGUE AFUA_1G01530)"/>
    <property type="match status" value="1"/>
</dbReference>
<sequence length="166" mass="19597">MVDYDARWPQLFSAEKQHIERVISHWLCGTIEHVGSTSIVGLAAKPVIDIMVGVKSLNHAQDAIQVLVDSGYCYYPYKPEVMHWFCKPSPEIRTHHLHLAPYQSPLWHERILFRDYLRAHQSVAIEYAKLKRQLAMQYPKDRERYTQSKWQFIEQVLRRAHLESKA</sequence>
<organism evidence="1 2">
    <name type="scientific">Thalassotalea euphylliae</name>
    <dbReference type="NCBI Taxonomy" id="1655234"/>
    <lineage>
        <taxon>Bacteria</taxon>
        <taxon>Pseudomonadati</taxon>
        <taxon>Pseudomonadota</taxon>
        <taxon>Gammaproteobacteria</taxon>
        <taxon>Alteromonadales</taxon>
        <taxon>Colwelliaceae</taxon>
        <taxon>Thalassotalea</taxon>
    </lineage>
</organism>
<dbReference type="PANTHER" id="PTHR34822:SF1">
    <property type="entry name" value="GRPB FAMILY PROTEIN"/>
    <property type="match status" value="1"/>
</dbReference>
<dbReference type="Pfam" id="PF04229">
    <property type="entry name" value="GrpB"/>
    <property type="match status" value="1"/>
</dbReference>
<dbReference type="Proteomes" id="UP000256899">
    <property type="component" value="Unassembled WGS sequence"/>
</dbReference>
<dbReference type="Gene3D" id="3.30.460.10">
    <property type="entry name" value="Beta Polymerase, domain 2"/>
    <property type="match status" value="1"/>
</dbReference>
<dbReference type="EMBL" id="QUOT01000001">
    <property type="protein sequence ID" value="REL32591.1"/>
    <property type="molecule type" value="Genomic_DNA"/>
</dbReference>
<reference evidence="2" key="1">
    <citation type="submission" date="2018-08" db="EMBL/GenBank/DDBJ databases">
        <title>Thalassotalea euphylliae genome.</title>
        <authorList>
            <person name="Summers S."/>
            <person name="Rice S.A."/>
            <person name="Freckelton M.L."/>
            <person name="Nedved B.T."/>
            <person name="Hadfield M.G."/>
        </authorList>
    </citation>
    <scope>NUCLEOTIDE SEQUENCE [LARGE SCALE GENOMIC DNA]</scope>
    <source>
        <strain evidence="2">H3</strain>
    </source>
</reference>
<dbReference type="InterPro" id="IPR007344">
    <property type="entry name" value="GrpB/CoaE"/>
</dbReference>
<accession>A0A3E0U6H7</accession>
<name>A0A3E0U6H7_9GAMM</name>
<dbReference type="AlphaFoldDB" id="A0A3E0U6H7"/>
<dbReference type="InterPro" id="IPR043519">
    <property type="entry name" value="NT_sf"/>
</dbReference>
<evidence type="ECO:0000313" key="1">
    <source>
        <dbReference type="EMBL" id="REL32591.1"/>
    </source>
</evidence>
<dbReference type="SUPFAM" id="SSF81301">
    <property type="entry name" value="Nucleotidyltransferase"/>
    <property type="match status" value="1"/>
</dbReference>